<dbReference type="Pfam" id="PF08808">
    <property type="entry name" value="RES"/>
    <property type="match status" value="1"/>
</dbReference>
<evidence type="ECO:0000313" key="3">
    <source>
        <dbReference type="Proteomes" id="UP001205843"/>
    </source>
</evidence>
<evidence type="ECO:0000259" key="1">
    <source>
        <dbReference type="SMART" id="SM00953"/>
    </source>
</evidence>
<reference evidence="2" key="1">
    <citation type="submission" date="2022-03" db="EMBL/GenBank/DDBJ databases">
        <title>Genomic Encyclopedia of Type Strains, Phase III (KMG-III): the genomes of soil and plant-associated and newly described type strains.</title>
        <authorList>
            <person name="Whitman W."/>
        </authorList>
    </citation>
    <scope>NUCLEOTIDE SEQUENCE</scope>
    <source>
        <strain evidence="2">ANL 6-2</strain>
    </source>
</reference>
<evidence type="ECO:0000313" key="2">
    <source>
        <dbReference type="EMBL" id="MCP1674524.1"/>
    </source>
</evidence>
<dbReference type="InterPro" id="IPR014914">
    <property type="entry name" value="RES_dom"/>
</dbReference>
<accession>A0AAE3KB90</accession>
<organism evidence="2 3">
    <name type="scientific">Natronocella acetinitrilica</name>
    <dbReference type="NCBI Taxonomy" id="414046"/>
    <lineage>
        <taxon>Bacteria</taxon>
        <taxon>Pseudomonadati</taxon>
        <taxon>Pseudomonadota</taxon>
        <taxon>Gammaproteobacteria</taxon>
        <taxon>Chromatiales</taxon>
        <taxon>Ectothiorhodospiraceae</taxon>
        <taxon>Natronocella</taxon>
    </lineage>
</organism>
<protein>
    <recommendedName>
        <fullName evidence="1">RES domain-containing protein</fullName>
    </recommendedName>
</protein>
<name>A0AAE3KB90_9GAMM</name>
<sequence>MGDILNDASLFVADEEMVRNIVSLRESQDVFDDLSDDPVEQRIAIDHEMAIKPEEYRSNQPIIDRPFEESAWFNAVAFPFENWAHSRFSAGGFGVWYGAPKIETTVYETVHHWRNRLLTDAEGFLRPGIIANRRVYHVHCEAALVDLRPFVEQNPALVDKADYTFTQALGARLQREGHPGLLSRSARCAGDICAIFNQQVLSDPMTACYLTYTTTERGVVVEREIGNAWMVVA</sequence>
<dbReference type="RefSeq" id="WP_253476581.1">
    <property type="nucleotide sequence ID" value="NZ_JALJXV010000003.1"/>
</dbReference>
<gene>
    <name evidence="2" type="ORF">J2T57_001626</name>
</gene>
<feature type="domain" description="RES" evidence="1">
    <location>
        <begin position="77"/>
        <end position="207"/>
    </location>
</feature>
<keyword evidence="3" id="KW-1185">Reference proteome</keyword>
<proteinExistence type="predicted"/>
<dbReference type="AlphaFoldDB" id="A0AAE3KB90"/>
<dbReference type="SMART" id="SM00953">
    <property type="entry name" value="RES"/>
    <property type="match status" value="1"/>
</dbReference>
<comment type="caution">
    <text evidence="2">The sequence shown here is derived from an EMBL/GenBank/DDBJ whole genome shotgun (WGS) entry which is preliminary data.</text>
</comment>
<dbReference type="Proteomes" id="UP001205843">
    <property type="component" value="Unassembled WGS sequence"/>
</dbReference>
<dbReference type="EMBL" id="JALJXV010000003">
    <property type="protein sequence ID" value="MCP1674524.1"/>
    <property type="molecule type" value="Genomic_DNA"/>
</dbReference>